<proteinExistence type="predicted"/>
<evidence type="ECO:0000256" key="1">
    <source>
        <dbReference type="SAM" id="Phobius"/>
    </source>
</evidence>
<comment type="caution">
    <text evidence="2">The sequence shown here is derived from an EMBL/GenBank/DDBJ whole genome shotgun (WGS) entry which is preliminary data.</text>
</comment>
<name>A0ABR6XHC0_9BURK</name>
<organism evidence="2 3">
    <name type="scientific">Undibacterium aquatile</name>
    <dbReference type="NCBI Taxonomy" id="1537398"/>
    <lineage>
        <taxon>Bacteria</taxon>
        <taxon>Pseudomonadati</taxon>
        <taxon>Pseudomonadota</taxon>
        <taxon>Betaproteobacteria</taxon>
        <taxon>Burkholderiales</taxon>
        <taxon>Oxalobacteraceae</taxon>
        <taxon>Undibacterium</taxon>
    </lineage>
</organism>
<keyword evidence="1" id="KW-0472">Membrane</keyword>
<reference evidence="2 3" key="1">
    <citation type="submission" date="2020-08" db="EMBL/GenBank/DDBJ databases">
        <title>Novel species isolated from subtropical streams in China.</title>
        <authorList>
            <person name="Lu H."/>
        </authorList>
    </citation>
    <scope>NUCLEOTIDE SEQUENCE [LARGE SCALE GENOMIC DNA]</scope>
    <source>
        <strain evidence="2 3">CCTCC AB 2015119</strain>
    </source>
</reference>
<dbReference type="InterPro" id="IPR046513">
    <property type="entry name" value="DUF6691"/>
</dbReference>
<dbReference type="EMBL" id="JACOFT010000004">
    <property type="protein sequence ID" value="MBC3812153.1"/>
    <property type="molecule type" value="Genomic_DNA"/>
</dbReference>
<dbReference type="RefSeq" id="WP_190479785.1">
    <property type="nucleotide sequence ID" value="NZ_JACOFT010000004.1"/>
</dbReference>
<feature type="transmembrane region" description="Helical" evidence="1">
    <location>
        <begin position="41"/>
        <end position="61"/>
    </location>
</feature>
<protein>
    <submittedName>
        <fullName evidence="2">YeeE/YedE family protein</fullName>
    </submittedName>
</protein>
<accession>A0ABR6XHC0</accession>
<dbReference type="Pfam" id="PF20398">
    <property type="entry name" value="DUF6691"/>
    <property type="match status" value="1"/>
</dbReference>
<feature type="transmembrane region" description="Helical" evidence="1">
    <location>
        <begin position="81"/>
        <end position="101"/>
    </location>
</feature>
<feature type="transmembrane region" description="Helical" evidence="1">
    <location>
        <begin position="107"/>
        <end position="131"/>
    </location>
</feature>
<sequence length="141" mass="14540">MKKLIAAAFCGLIFGLGLIVAGMANPAKVLAFLDLAGTWNPSLAFVMGGAIGVAIITFTLLHRRSLSLLGEPMQFPTISVIDLRLVGGSLLFGIGWGMAGICPGPAVVLLGAGIAKGAAFLLAMIAGMLLVDRFDKNRKAD</sequence>
<keyword evidence="3" id="KW-1185">Reference proteome</keyword>
<gene>
    <name evidence="2" type="ORF">H8K26_11930</name>
</gene>
<keyword evidence="1" id="KW-0812">Transmembrane</keyword>
<dbReference type="Proteomes" id="UP000637632">
    <property type="component" value="Unassembled WGS sequence"/>
</dbReference>
<evidence type="ECO:0000313" key="3">
    <source>
        <dbReference type="Proteomes" id="UP000637632"/>
    </source>
</evidence>
<keyword evidence="1" id="KW-1133">Transmembrane helix</keyword>
<evidence type="ECO:0000313" key="2">
    <source>
        <dbReference type="EMBL" id="MBC3812153.1"/>
    </source>
</evidence>